<name>A0A1Z5TSD6_HORWE</name>
<dbReference type="AlphaFoldDB" id="A0A1Z5TSD6"/>
<sequence length="153" mass="17631">MASGIFASLFRRAPQAPANPIHFPYTAATNPFAAKRTWPPDFSKLSKQHQFRLERRYRRRTKLKWARPNWTKAVKLTQWGTILFVCVYGALYLDMGQEMVRGTDRRFAGRKSSRGWQGQWSRSSCESQEARRMNGFSDCKELASTTAGRTCDS</sequence>
<comment type="caution">
    <text evidence="1">The sequence shown here is derived from an EMBL/GenBank/DDBJ whole genome shotgun (WGS) entry which is preliminary data.</text>
</comment>
<dbReference type="InParanoid" id="A0A1Z5TSD6"/>
<keyword evidence="2" id="KW-1185">Reference proteome</keyword>
<gene>
    <name evidence="1" type="ORF">BTJ68_01422</name>
</gene>
<organism evidence="1 2">
    <name type="scientific">Hortaea werneckii EXF-2000</name>
    <dbReference type="NCBI Taxonomy" id="1157616"/>
    <lineage>
        <taxon>Eukaryota</taxon>
        <taxon>Fungi</taxon>
        <taxon>Dikarya</taxon>
        <taxon>Ascomycota</taxon>
        <taxon>Pezizomycotina</taxon>
        <taxon>Dothideomycetes</taxon>
        <taxon>Dothideomycetidae</taxon>
        <taxon>Mycosphaerellales</taxon>
        <taxon>Teratosphaeriaceae</taxon>
        <taxon>Hortaea</taxon>
    </lineage>
</organism>
<dbReference type="Proteomes" id="UP000194280">
    <property type="component" value="Unassembled WGS sequence"/>
</dbReference>
<evidence type="ECO:0000313" key="2">
    <source>
        <dbReference type="Proteomes" id="UP000194280"/>
    </source>
</evidence>
<proteinExistence type="predicted"/>
<dbReference type="EMBL" id="MUNK01000007">
    <property type="protein sequence ID" value="OTA38914.1"/>
    <property type="molecule type" value="Genomic_DNA"/>
</dbReference>
<dbReference type="VEuPathDB" id="FungiDB:BTJ68_01422"/>
<reference evidence="1 2" key="1">
    <citation type="submission" date="2017-01" db="EMBL/GenBank/DDBJ databases">
        <title>The recent genome duplication of the halophilic yeast Hortaea werneckii: insights from long-read sequencing.</title>
        <authorList>
            <person name="Sinha S."/>
            <person name="Flibotte S."/>
            <person name="Neira M."/>
            <person name="Lenassi M."/>
            <person name="Gostincar C."/>
            <person name="Stajich J.E."/>
            <person name="Nislow C.E."/>
        </authorList>
    </citation>
    <scope>NUCLEOTIDE SEQUENCE [LARGE SCALE GENOMIC DNA]</scope>
    <source>
        <strain evidence="1 2">EXF-2000</strain>
    </source>
</reference>
<dbReference type="OrthoDB" id="5278907at2759"/>
<evidence type="ECO:0000313" key="1">
    <source>
        <dbReference type="EMBL" id="OTA38914.1"/>
    </source>
</evidence>
<protein>
    <submittedName>
        <fullName evidence="1">Uncharacterized protein</fullName>
    </submittedName>
</protein>
<dbReference type="STRING" id="1157616.A0A1Z5TSD6"/>
<accession>A0A1Z5TSD6</accession>